<evidence type="ECO:0000259" key="2">
    <source>
        <dbReference type="PROSITE" id="PS50042"/>
    </source>
</evidence>
<dbReference type="EMBL" id="CP139487">
    <property type="protein sequence ID" value="WPU63792.1"/>
    <property type="molecule type" value="Genomic_DNA"/>
</dbReference>
<reference evidence="3 4" key="1">
    <citation type="submission" date="2023-11" db="EMBL/GenBank/DDBJ databases">
        <title>Peredibacter starrii A3.12.</title>
        <authorList>
            <person name="Mitchell R.J."/>
        </authorList>
    </citation>
    <scope>NUCLEOTIDE SEQUENCE [LARGE SCALE GENOMIC DNA]</scope>
    <source>
        <strain evidence="3 4">A3.12</strain>
    </source>
</reference>
<sequence length="115" mass="13106">MAKELFLVANQILLREGEHSNSMYWLQKGQLIVTKQRGKEEIVLGHIYSGELVGEISFLDHEARSATVKAVTPCELIEIPQETIDGIFKSHPKWLEILVKTLAERLRKANARIKI</sequence>
<dbReference type="PANTHER" id="PTHR45638:SF11">
    <property type="entry name" value="CYCLIC NUCLEOTIDE-GATED CATION CHANNEL SUBUNIT A"/>
    <property type="match status" value="1"/>
</dbReference>
<dbReference type="Proteomes" id="UP001324634">
    <property type="component" value="Chromosome"/>
</dbReference>
<accession>A0AAX4HKL7</accession>
<dbReference type="AlphaFoldDB" id="A0AAX4HKL7"/>
<protein>
    <submittedName>
        <fullName evidence="3">Cyclic nucleotide-binding domain-containing protein</fullName>
    </submittedName>
</protein>
<keyword evidence="1" id="KW-0407">Ion channel</keyword>
<dbReference type="SUPFAM" id="SSF51206">
    <property type="entry name" value="cAMP-binding domain-like"/>
    <property type="match status" value="1"/>
</dbReference>
<dbReference type="CDD" id="cd00038">
    <property type="entry name" value="CAP_ED"/>
    <property type="match status" value="1"/>
</dbReference>
<dbReference type="GO" id="GO:0005221">
    <property type="term" value="F:intracellularly cyclic nucleotide-activated monoatomic cation channel activity"/>
    <property type="evidence" value="ECO:0007669"/>
    <property type="project" value="InterPro"/>
</dbReference>
<dbReference type="InterPro" id="IPR000595">
    <property type="entry name" value="cNMP-bd_dom"/>
</dbReference>
<keyword evidence="1" id="KW-1071">Ligand-gated ion channel</keyword>
<keyword evidence="1" id="KW-0406">Ion transport</keyword>
<gene>
    <name evidence="3" type="ORF">SOO65_13945</name>
</gene>
<dbReference type="Gene3D" id="2.60.120.10">
    <property type="entry name" value="Jelly Rolls"/>
    <property type="match status" value="1"/>
</dbReference>
<dbReference type="InterPro" id="IPR050866">
    <property type="entry name" value="CNG_cation_channel"/>
</dbReference>
<dbReference type="SMART" id="SM00100">
    <property type="entry name" value="cNMP"/>
    <property type="match status" value="1"/>
</dbReference>
<dbReference type="Pfam" id="PF00027">
    <property type="entry name" value="cNMP_binding"/>
    <property type="match status" value="1"/>
</dbReference>
<dbReference type="RefSeq" id="WP_321391197.1">
    <property type="nucleotide sequence ID" value="NZ_CP139487.1"/>
</dbReference>
<dbReference type="KEGG" id="psti:SOO65_13945"/>
<dbReference type="PANTHER" id="PTHR45638">
    <property type="entry name" value="CYCLIC NUCLEOTIDE-GATED CATION CHANNEL SUBUNIT A"/>
    <property type="match status" value="1"/>
</dbReference>
<dbReference type="InterPro" id="IPR018490">
    <property type="entry name" value="cNMP-bd_dom_sf"/>
</dbReference>
<keyword evidence="4" id="KW-1185">Reference proteome</keyword>
<feature type="domain" description="Cyclic nucleotide-binding" evidence="2">
    <location>
        <begin position="1"/>
        <end position="105"/>
    </location>
</feature>
<organism evidence="3 4">
    <name type="scientific">Peredibacter starrii</name>
    <dbReference type="NCBI Taxonomy" id="28202"/>
    <lineage>
        <taxon>Bacteria</taxon>
        <taxon>Pseudomonadati</taxon>
        <taxon>Bdellovibrionota</taxon>
        <taxon>Bacteriovoracia</taxon>
        <taxon>Bacteriovoracales</taxon>
        <taxon>Bacteriovoracaceae</taxon>
        <taxon>Peredibacter</taxon>
    </lineage>
</organism>
<evidence type="ECO:0000256" key="1">
    <source>
        <dbReference type="ARBA" id="ARBA00023286"/>
    </source>
</evidence>
<evidence type="ECO:0000313" key="3">
    <source>
        <dbReference type="EMBL" id="WPU63792.1"/>
    </source>
</evidence>
<dbReference type="InterPro" id="IPR014710">
    <property type="entry name" value="RmlC-like_jellyroll"/>
</dbReference>
<dbReference type="PROSITE" id="PS50042">
    <property type="entry name" value="CNMP_BINDING_3"/>
    <property type="match status" value="1"/>
</dbReference>
<proteinExistence type="predicted"/>
<keyword evidence="1" id="KW-0813">Transport</keyword>
<name>A0AAX4HKL7_9BACT</name>
<dbReference type="GO" id="GO:0044877">
    <property type="term" value="F:protein-containing complex binding"/>
    <property type="evidence" value="ECO:0007669"/>
    <property type="project" value="TreeGrafter"/>
</dbReference>
<evidence type="ECO:0000313" key="4">
    <source>
        <dbReference type="Proteomes" id="UP001324634"/>
    </source>
</evidence>